<name>A0A3D4VEJ3_9BACT</name>
<evidence type="ECO:0000313" key="2">
    <source>
        <dbReference type="EMBL" id="HCT59142.1"/>
    </source>
</evidence>
<keyword evidence="1" id="KW-0472">Membrane</keyword>
<dbReference type="EMBL" id="DPIY01000012">
    <property type="protein sequence ID" value="HCT59142.1"/>
    <property type="molecule type" value="Genomic_DNA"/>
</dbReference>
<dbReference type="AlphaFoldDB" id="A0A3D4VEJ3"/>
<gene>
    <name evidence="2" type="ORF">DGD08_18225</name>
</gene>
<feature type="transmembrane region" description="Helical" evidence="1">
    <location>
        <begin position="208"/>
        <end position="236"/>
    </location>
</feature>
<dbReference type="Pfam" id="PF06897">
    <property type="entry name" value="DUF1269"/>
    <property type="match status" value="1"/>
</dbReference>
<dbReference type="Proteomes" id="UP000264071">
    <property type="component" value="Unassembled WGS sequence"/>
</dbReference>
<reference evidence="2 3" key="1">
    <citation type="journal article" date="2018" name="Nat. Biotechnol.">
        <title>A standardized bacterial taxonomy based on genome phylogeny substantially revises the tree of life.</title>
        <authorList>
            <person name="Parks D.H."/>
            <person name="Chuvochina M."/>
            <person name="Waite D.W."/>
            <person name="Rinke C."/>
            <person name="Skarshewski A."/>
            <person name="Chaumeil P.A."/>
            <person name="Hugenholtz P."/>
        </authorList>
    </citation>
    <scope>NUCLEOTIDE SEQUENCE [LARGE SCALE GENOMIC DNA]</scope>
    <source>
        <strain evidence="2">UBA8844</strain>
    </source>
</reference>
<comment type="caution">
    <text evidence="2">The sequence shown here is derived from an EMBL/GenBank/DDBJ whole genome shotgun (WGS) entry which is preliminary data.</text>
</comment>
<dbReference type="InterPro" id="IPR009200">
    <property type="entry name" value="DUF1269_membrane"/>
</dbReference>
<proteinExistence type="predicted"/>
<accession>A0A3D4VEJ3</accession>
<sequence length="297" mass="31175">MPSRRSRGAAMDTSSASIECCRRARSRSPARTISTPGRSEVGVPMVDCSNSRTARFASRLATMACACSGVRVRRLRSPPRRPISARYRRTDSFIFLAYTAYDRKSILQGYLRVRNSSIEPHHGQCVPMPDQCECATNPKSLSGVTMSDATARRILIASFNTLSGAESGVALLKSAAIGLGNVAVITRDDSGEVKFTESQDWGVGKSALIGAVAGLILPGVGTITLAAGGALAAYFLDLGFPDSLLKQMGEGLTNNSSMLVALVDATSTSQASNVLTQAGAVVASTAETDLARAMASM</sequence>
<keyword evidence="1" id="KW-0812">Transmembrane</keyword>
<evidence type="ECO:0000256" key="1">
    <source>
        <dbReference type="SAM" id="Phobius"/>
    </source>
</evidence>
<protein>
    <submittedName>
        <fullName evidence="2">DUF1269 domain-containing protein</fullName>
    </submittedName>
</protein>
<organism evidence="2 3">
    <name type="scientific">Gemmatimonas aurantiaca</name>
    <dbReference type="NCBI Taxonomy" id="173480"/>
    <lineage>
        <taxon>Bacteria</taxon>
        <taxon>Pseudomonadati</taxon>
        <taxon>Gemmatimonadota</taxon>
        <taxon>Gemmatimonadia</taxon>
        <taxon>Gemmatimonadales</taxon>
        <taxon>Gemmatimonadaceae</taxon>
        <taxon>Gemmatimonas</taxon>
    </lineage>
</organism>
<keyword evidence="1" id="KW-1133">Transmembrane helix</keyword>
<evidence type="ECO:0000313" key="3">
    <source>
        <dbReference type="Proteomes" id="UP000264071"/>
    </source>
</evidence>